<evidence type="ECO:0000256" key="2">
    <source>
        <dbReference type="ARBA" id="ARBA00022427"/>
    </source>
</evidence>
<keyword evidence="5 8" id="KW-0965">Cell junction</keyword>
<comment type="caution">
    <text evidence="8">Lacks conserved residue(s) required for the propagation of feature annotation.</text>
</comment>
<name>A0A060X8G1_ONCMY</name>
<dbReference type="InterPro" id="IPR017974">
    <property type="entry name" value="Claudin_CS"/>
</dbReference>
<gene>
    <name evidence="9" type="ORF">GSONMT00037447001</name>
</gene>
<comment type="function">
    <text evidence="8">Claudins function as major constituents of the tight junction complexes that regulate the permeability of epithelia.</text>
</comment>
<dbReference type="PaxDb" id="8022-A0A060X8G1"/>
<dbReference type="PROSITE" id="PS01346">
    <property type="entry name" value="CLAUDIN"/>
    <property type="match status" value="1"/>
</dbReference>
<evidence type="ECO:0000256" key="5">
    <source>
        <dbReference type="ARBA" id="ARBA00022949"/>
    </source>
</evidence>
<keyword evidence="2 8" id="KW-0796">Tight junction</keyword>
<organism evidence="9 10">
    <name type="scientific">Oncorhynchus mykiss</name>
    <name type="common">Rainbow trout</name>
    <name type="synonym">Salmo gairdneri</name>
    <dbReference type="NCBI Taxonomy" id="8022"/>
    <lineage>
        <taxon>Eukaryota</taxon>
        <taxon>Metazoa</taxon>
        <taxon>Chordata</taxon>
        <taxon>Craniata</taxon>
        <taxon>Vertebrata</taxon>
        <taxon>Euteleostomi</taxon>
        <taxon>Actinopterygii</taxon>
        <taxon>Neopterygii</taxon>
        <taxon>Teleostei</taxon>
        <taxon>Protacanthopterygii</taxon>
        <taxon>Salmoniformes</taxon>
        <taxon>Salmonidae</taxon>
        <taxon>Salmoninae</taxon>
        <taxon>Oncorhynchus</taxon>
    </lineage>
</organism>
<dbReference type="Proteomes" id="UP000193380">
    <property type="component" value="Unassembled WGS sequence"/>
</dbReference>
<sequence length="153" mass="17079">MGMDIIEMVEVVGIAMEVIGLILAVVVCALPTGIVTIIIQANVANTEVVLYGLWMSCVTQSTGKSQCEVFNSMWYLHHFLQPARAMILTAIILGVLGVMFSMVGAKCTNCIKDKTSQAKVDHYCWNTFPWCRNSYPHHCFLGSNIYHHRHFSP</sequence>
<dbReference type="STRING" id="8022.A0A060X8G1"/>
<keyword evidence="4 8" id="KW-0812">Transmembrane</keyword>
<dbReference type="Gene3D" id="1.20.140.150">
    <property type="match status" value="1"/>
</dbReference>
<comment type="subcellular location">
    <subcellularLocation>
        <location evidence="8">Cell junction</location>
        <location evidence="8">Tight junction</location>
    </subcellularLocation>
    <subcellularLocation>
        <location evidence="8">Cell membrane</location>
        <topology evidence="8">Multi-pass membrane protein</topology>
    </subcellularLocation>
</comment>
<feature type="transmembrane region" description="Helical" evidence="8">
    <location>
        <begin position="83"/>
        <end position="105"/>
    </location>
</feature>
<dbReference type="GO" id="GO:0005198">
    <property type="term" value="F:structural molecule activity"/>
    <property type="evidence" value="ECO:0007669"/>
    <property type="project" value="InterPro"/>
</dbReference>
<dbReference type="GO" id="GO:0005923">
    <property type="term" value="C:bicellular tight junction"/>
    <property type="evidence" value="ECO:0007669"/>
    <property type="project" value="UniProtKB-SubCell"/>
</dbReference>
<dbReference type="InterPro" id="IPR006187">
    <property type="entry name" value="Claudin"/>
</dbReference>
<protein>
    <recommendedName>
        <fullName evidence="8">Claudin</fullName>
    </recommendedName>
</protein>
<keyword evidence="7 8" id="KW-0472">Membrane</keyword>
<dbReference type="EMBL" id="FR905092">
    <property type="protein sequence ID" value="CDQ75923.1"/>
    <property type="molecule type" value="Genomic_DNA"/>
</dbReference>
<reference evidence="9" key="2">
    <citation type="submission" date="2014-03" db="EMBL/GenBank/DDBJ databases">
        <authorList>
            <person name="Genoscope - CEA"/>
        </authorList>
    </citation>
    <scope>NUCLEOTIDE SEQUENCE</scope>
</reference>
<evidence type="ECO:0000256" key="3">
    <source>
        <dbReference type="ARBA" id="ARBA00022475"/>
    </source>
</evidence>
<feature type="transmembrane region" description="Helical" evidence="8">
    <location>
        <begin position="12"/>
        <end position="39"/>
    </location>
</feature>
<accession>A0A060X8G1</accession>
<proteinExistence type="inferred from homology"/>
<keyword evidence="3 8" id="KW-1003">Cell membrane</keyword>
<comment type="similarity">
    <text evidence="1 8">Belongs to the claudin family.</text>
</comment>
<evidence type="ECO:0000256" key="1">
    <source>
        <dbReference type="ARBA" id="ARBA00008295"/>
    </source>
</evidence>
<evidence type="ECO:0000256" key="7">
    <source>
        <dbReference type="ARBA" id="ARBA00023136"/>
    </source>
</evidence>
<evidence type="ECO:0000313" key="10">
    <source>
        <dbReference type="Proteomes" id="UP000193380"/>
    </source>
</evidence>
<dbReference type="AlphaFoldDB" id="A0A060X8G1"/>
<evidence type="ECO:0000256" key="4">
    <source>
        <dbReference type="ARBA" id="ARBA00022692"/>
    </source>
</evidence>
<dbReference type="InterPro" id="IPR004031">
    <property type="entry name" value="PMP22/EMP/MP20/Claudin"/>
</dbReference>
<evidence type="ECO:0000313" key="9">
    <source>
        <dbReference type="EMBL" id="CDQ75923.1"/>
    </source>
</evidence>
<dbReference type="Pfam" id="PF00822">
    <property type="entry name" value="PMP22_Claudin"/>
    <property type="match status" value="1"/>
</dbReference>
<evidence type="ECO:0000256" key="8">
    <source>
        <dbReference type="RuleBase" id="RU060637"/>
    </source>
</evidence>
<evidence type="ECO:0000256" key="6">
    <source>
        <dbReference type="ARBA" id="ARBA00022989"/>
    </source>
</evidence>
<reference evidence="9" key="1">
    <citation type="journal article" date="2014" name="Nat. Commun.">
        <title>The rainbow trout genome provides novel insights into evolution after whole-genome duplication in vertebrates.</title>
        <authorList>
            <person name="Berthelot C."/>
            <person name="Brunet F."/>
            <person name="Chalopin D."/>
            <person name="Juanchich A."/>
            <person name="Bernard M."/>
            <person name="Noel B."/>
            <person name="Bento P."/>
            <person name="Da Silva C."/>
            <person name="Labadie K."/>
            <person name="Alberti A."/>
            <person name="Aury J.M."/>
            <person name="Louis A."/>
            <person name="Dehais P."/>
            <person name="Bardou P."/>
            <person name="Montfort J."/>
            <person name="Klopp C."/>
            <person name="Cabau C."/>
            <person name="Gaspin C."/>
            <person name="Thorgaard G.H."/>
            <person name="Boussaha M."/>
            <person name="Quillet E."/>
            <person name="Guyomard R."/>
            <person name="Galiana D."/>
            <person name="Bobe J."/>
            <person name="Volff J.N."/>
            <person name="Genet C."/>
            <person name="Wincker P."/>
            <person name="Jaillon O."/>
            <person name="Roest Crollius H."/>
            <person name="Guiguen Y."/>
        </authorList>
    </citation>
    <scope>NUCLEOTIDE SEQUENCE [LARGE SCALE GENOMIC DNA]</scope>
</reference>
<keyword evidence="6 8" id="KW-1133">Transmembrane helix</keyword>
<dbReference type="PANTHER" id="PTHR12002">
    <property type="entry name" value="CLAUDIN"/>
    <property type="match status" value="1"/>
</dbReference>
<dbReference type="GO" id="GO:0005886">
    <property type="term" value="C:plasma membrane"/>
    <property type="evidence" value="ECO:0007669"/>
    <property type="project" value="UniProtKB-SubCell"/>
</dbReference>